<dbReference type="InterPro" id="IPR040258">
    <property type="entry name" value="Spt16"/>
</dbReference>
<evidence type="ECO:0000256" key="1">
    <source>
        <dbReference type="RuleBase" id="RU367052"/>
    </source>
</evidence>
<keyword evidence="1" id="KW-0227">DNA damage</keyword>
<dbReference type="InterPro" id="IPR048969">
    <property type="entry name" value="FACT_SPT16_C"/>
</dbReference>
<dbReference type="EMBL" id="CAJPVJ010032341">
    <property type="protein sequence ID" value="CAG2180537.1"/>
    <property type="molecule type" value="Genomic_DNA"/>
</dbReference>
<evidence type="ECO:0000256" key="2">
    <source>
        <dbReference type="SAM" id="MobiDB-lite"/>
    </source>
</evidence>
<dbReference type="InterPro" id="IPR011993">
    <property type="entry name" value="PH-like_dom_sf"/>
</dbReference>
<proteinExistence type="inferred from homology"/>
<evidence type="ECO:0000259" key="3">
    <source>
        <dbReference type="Pfam" id="PF21091"/>
    </source>
</evidence>
<dbReference type="GO" id="GO:0006368">
    <property type="term" value="P:transcription elongation by RNA polymerase II"/>
    <property type="evidence" value="ECO:0007669"/>
    <property type="project" value="TreeGrafter"/>
</dbReference>
<comment type="function">
    <text evidence="1">Component of the FACT complex, a general chromatin factor that acts to reorganize nucleosomes. The FACT complex is involved in multiple processes that require DNA as a template such as mRNA elongation, DNA replication and DNA repair. During transcription elongation the FACT complex acts as a histone chaperone that both destabilizes and restores nucleosomal structure. It facilitates the passage of RNA polymerase II and transcription by promoting the dissociation of one histone H2A-H2B dimer from the nucleosome, then subsequently promotes the reestablishment of the nucleosome following the passage of RNA polymerase II.</text>
</comment>
<dbReference type="EMBL" id="OC947166">
    <property type="protein sequence ID" value="CAD7663400.1"/>
    <property type="molecule type" value="Genomic_DNA"/>
</dbReference>
<organism evidence="4">
    <name type="scientific">Oppiella nova</name>
    <dbReference type="NCBI Taxonomy" id="334625"/>
    <lineage>
        <taxon>Eukaryota</taxon>
        <taxon>Metazoa</taxon>
        <taxon>Ecdysozoa</taxon>
        <taxon>Arthropoda</taxon>
        <taxon>Chelicerata</taxon>
        <taxon>Arachnida</taxon>
        <taxon>Acari</taxon>
        <taxon>Acariformes</taxon>
        <taxon>Sarcoptiformes</taxon>
        <taxon>Oribatida</taxon>
        <taxon>Brachypylina</taxon>
        <taxon>Oppioidea</taxon>
        <taxon>Oppiidae</taxon>
        <taxon>Oppiella</taxon>
    </lineage>
</organism>
<keyword evidence="1" id="KW-0235">DNA replication</keyword>
<keyword evidence="1" id="KW-0158">Chromosome</keyword>
<dbReference type="PANTHER" id="PTHR13980">
    <property type="entry name" value="CDC68 RELATED"/>
    <property type="match status" value="1"/>
</dbReference>
<feature type="compositionally biased region" description="Basic and acidic residues" evidence="2">
    <location>
        <begin position="145"/>
        <end position="154"/>
    </location>
</feature>
<reference evidence="4" key="1">
    <citation type="submission" date="2020-11" db="EMBL/GenBank/DDBJ databases">
        <authorList>
            <person name="Tran Van P."/>
        </authorList>
    </citation>
    <scope>NUCLEOTIDE SEQUENCE</scope>
</reference>
<feature type="compositionally biased region" description="Low complexity" evidence="2">
    <location>
        <begin position="107"/>
        <end position="140"/>
    </location>
</feature>
<accession>A0A7R9QYS3</accession>
<dbReference type="GO" id="GO:0035101">
    <property type="term" value="C:FACT complex"/>
    <property type="evidence" value="ECO:0007669"/>
    <property type="project" value="UniProtKB-UniRule"/>
</dbReference>
<comment type="similarity">
    <text evidence="1">Belongs to the peptidase M24 family. SPT16 subfamily.</text>
</comment>
<sequence length="162" mass="18053">MIFVFKDYNRKISMVNAVPMNMLDHVKEWLNESDFSEDSAVTESETEESENSLGSSEESGKDWSELEEEAAAADKTHSDFVDDYTQRKGKGGVGGSHHRSKPPPPKMHSSMGSSKRSSMGSSKHSSMGSSKHSSMGSSKHSSMKRGRDGRDDHRDKHKKMRK</sequence>
<gene>
    <name evidence="4" type="ORF">ONB1V03_LOCUS19959</name>
</gene>
<keyword evidence="5" id="KW-1185">Reference proteome</keyword>
<keyword evidence="1" id="KW-0539">Nucleus</keyword>
<dbReference type="Proteomes" id="UP000728032">
    <property type="component" value="Unassembled WGS sequence"/>
</dbReference>
<protein>
    <recommendedName>
        <fullName evidence="1">FACT complex subunit</fullName>
    </recommendedName>
</protein>
<comment type="subunit">
    <text evidence="1">Component of the FACT complex.</text>
</comment>
<dbReference type="Gene3D" id="2.30.29.30">
    <property type="entry name" value="Pleckstrin-homology domain (PH domain)/Phosphotyrosine-binding domain (PTB)"/>
    <property type="match status" value="1"/>
</dbReference>
<evidence type="ECO:0000313" key="4">
    <source>
        <dbReference type="EMBL" id="CAD7663400.1"/>
    </source>
</evidence>
<dbReference type="Pfam" id="PF21091">
    <property type="entry name" value="SPT16_C"/>
    <property type="match status" value="1"/>
</dbReference>
<dbReference type="GO" id="GO:0006260">
    <property type="term" value="P:DNA replication"/>
    <property type="evidence" value="ECO:0007669"/>
    <property type="project" value="UniProtKB-KW"/>
</dbReference>
<name>A0A7R9QYS3_9ACAR</name>
<dbReference type="OrthoDB" id="10251642at2759"/>
<keyword evidence="1" id="KW-0804">Transcription</keyword>
<dbReference type="GO" id="GO:0006281">
    <property type="term" value="P:DNA repair"/>
    <property type="evidence" value="ECO:0007669"/>
    <property type="project" value="UniProtKB-UniRule"/>
</dbReference>
<keyword evidence="1" id="KW-0234">DNA repair</keyword>
<feature type="domain" description="FACT complex subunit SPT16 C-terminal" evidence="3">
    <location>
        <begin position="31"/>
        <end position="89"/>
    </location>
</feature>
<dbReference type="AlphaFoldDB" id="A0A7R9QYS3"/>
<feature type="region of interest" description="Disordered" evidence="2">
    <location>
        <begin position="34"/>
        <end position="162"/>
    </location>
</feature>
<evidence type="ECO:0000313" key="5">
    <source>
        <dbReference type="Proteomes" id="UP000728032"/>
    </source>
</evidence>
<comment type="subcellular location">
    <subcellularLocation>
        <location evidence="1">Nucleus</location>
    </subcellularLocation>
    <subcellularLocation>
        <location evidence="1">Chromosome</location>
    </subcellularLocation>
</comment>
<dbReference type="PANTHER" id="PTHR13980:SF15">
    <property type="entry name" value="FACT COMPLEX SUBUNIT SPT16"/>
    <property type="match status" value="1"/>
</dbReference>
<feature type="compositionally biased region" description="Basic and acidic residues" evidence="2">
    <location>
        <begin position="72"/>
        <end position="86"/>
    </location>
</feature>
<dbReference type="GO" id="GO:0031491">
    <property type="term" value="F:nucleosome binding"/>
    <property type="evidence" value="ECO:0007669"/>
    <property type="project" value="TreeGrafter"/>
</dbReference>
<keyword evidence="1" id="KW-0805">Transcription regulation</keyword>